<reference evidence="3 4" key="1">
    <citation type="journal article" date="2012" name="PLoS ONE">
        <title>Complete Genome and Transcriptomes of Streptococcus parasanguinis FW213: Phylogenic Relations and Potential Virulence Mechanisms.</title>
        <authorList>
            <person name="Geng J."/>
            <person name="Chiu C.H."/>
            <person name="Tang P."/>
            <person name="Chen Y."/>
            <person name="Shieh H.R."/>
            <person name="Hu S."/>
            <person name="Chen Y.Y."/>
        </authorList>
    </citation>
    <scope>NUCLEOTIDE SEQUENCE [LARGE SCALE GENOMIC DNA]</scope>
    <source>
        <strain evidence="3 4">FW213</strain>
    </source>
</reference>
<dbReference type="Gene3D" id="3.90.1720.10">
    <property type="entry name" value="endopeptidase domain like (from Nostoc punctiforme)"/>
    <property type="match status" value="1"/>
</dbReference>
<organism evidence="3 4">
    <name type="scientific">Streptococcus parasanguinis FW213</name>
    <dbReference type="NCBI Taxonomy" id="1114965"/>
    <lineage>
        <taxon>Bacteria</taxon>
        <taxon>Bacillati</taxon>
        <taxon>Bacillota</taxon>
        <taxon>Bacilli</taxon>
        <taxon>Lactobacillales</taxon>
        <taxon>Streptococcaceae</taxon>
        <taxon>Streptococcus</taxon>
    </lineage>
</organism>
<dbReference type="InterPro" id="IPR038765">
    <property type="entry name" value="Papain-like_cys_pep_sf"/>
</dbReference>
<evidence type="ECO:0000313" key="3">
    <source>
        <dbReference type="EMBL" id="AFJ25066.1"/>
    </source>
</evidence>
<dbReference type="InterPro" id="IPR009148">
    <property type="entry name" value="PcsB-like"/>
</dbReference>
<dbReference type="eggNOG" id="COG3942">
    <property type="taxonomic scope" value="Bacteria"/>
</dbReference>
<keyword evidence="1" id="KW-0732">Signal</keyword>
<dbReference type="SUPFAM" id="SSF54001">
    <property type="entry name" value="Cysteine proteinases"/>
    <property type="match status" value="1"/>
</dbReference>
<feature type="signal peptide" evidence="1">
    <location>
        <begin position="1"/>
        <end position="30"/>
    </location>
</feature>
<evidence type="ECO:0000256" key="1">
    <source>
        <dbReference type="SAM" id="SignalP"/>
    </source>
</evidence>
<feature type="domain" description="Peptidase C51" evidence="2">
    <location>
        <begin position="220"/>
        <end position="343"/>
    </location>
</feature>
<evidence type="ECO:0000259" key="2">
    <source>
        <dbReference type="PROSITE" id="PS50911"/>
    </source>
</evidence>
<feature type="chain" id="PRO_5003655251" evidence="1">
    <location>
        <begin position="31"/>
        <end position="345"/>
    </location>
</feature>
<dbReference type="PRINTS" id="PR01852">
    <property type="entry name" value="SIBAPROTEIN"/>
</dbReference>
<dbReference type="AlphaFoldDB" id="I1ZJ42"/>
<dbReference type="PATRIC" id="fig|1114965.3.peg.36"/>
<sequence length="345" mass="38846">MTKRSIMQTIKKFVVLTCATWGMQASIAHADQATNAIYAEKGQLVIHLGNVPDKYQKIQVPVWSDQNGQDDLIWYPVERSDKGFDLQVPLINHSDQAGLYHVHVYGVEANEQLTGLYPLTTSVQQKDLASSQPKITITPISSQEFEVDLKLFEDVDEIVFPIWSEENGQDDLVWYPAKKIAPGHFQLRFQAQKHKGNGLFHLHVYQKNQGQLKGLFPTSFQVEKAKPKLTPLATHPGNTYPIGECTWGAKELAPWAHNWWGNGGMWAASARAAGFRTGDTPEVGAIACWDNGGYGHVALVTDVEHDQKIQIQEANYNGHRYIDNFRGWFDPTNPIWGTVTYIYPD</sequence>
<dbReference type="Gene3D" id="2.60.40.3760">
    <property type="match status" value="2"/>
</dbReference>
<dbReference type="InterPro" id="IPR013688">
    <property type="entry name" value="GBS_Bsp-like"/>
</dbReference>
<dbReference type="eggNOG" id="COG0860">
    <property type="taxonomic scope" value="Bacteria"/>
</dbReference>
<dbReference type="Pfam" id="PF08481">
    <property type="entry name" value="GBS_Bsp-like"/>
    <property type="match status" value="2"/>
</dbReference>
<dbReference type="STRING" id="1114965.Spaf_0035"/>
<dbReference type="PaxDb" id="1114965-Spaf_0035"/>
<dbReference type="HOGENOM" id="CLU_855055_0_0_9"/>
<gene>
    <name evidence="3" type="ORF">Spaf_0035</name>
</gene>
<dbReference type="Proteomes" id="UP000002865">
    <property type="component" value="Chromosome"/>
</dbReference>
<dbReference type="InterPro" id="IPR007921">
    <property type="entry name" value="CHAP_dom"/>
</dbReference>
<proteinExistence type="predicted"/>
<dbReference type="KEGG" id="scf:Spaf_0035"/>
<name>I1ZJ42_STRPA</name>
<dbReference type="PROSITE" id="PS50911">
    <property type="entry name" value="CHAP"/>
    <property type="match status" value="1"/>
</dbReference>
<dbReference type="EMBL" id="CP003122">
    <property type="protein sequence ID" value="AFJ25066.1"/>
    <property type="molecule type" value="Genomic_DNA"/>
</dbReference>
<accession>I1ZJ42</accession>
<protein>
    <submittedName>
        <fullName evidence="3">Secreted protein, putative function in cell-wall metabolism (Amidase)</fullName>
    </submittedName>
</protein>
<evidence type="ECO:0000313" key="4">
    <source>
        <dbReference type="Proteomes" id="UP000002865"/>
    </source>
</evidence>
<dbReference type="Pfam" id="PF05257">
    <property type="entry name" value="CHAP"/>
    <property type="match status" value="1"/>
</dbReference>